<feature type="transmembrane region" description="Helical" evidence="1">
    <location>
        <begin position="7"/>
        <end position="29"/>
    </location>
</feature>
<protein>
    <submittedName>
        <fullName evidence="2">Uncharacterized protein</fullName>
    </submittedName>
</protein>
<keyword evidence="1" id="KW-0812">Transmembrane</keyword>
<proteinExistence type="predicted"/>
<evidence type="ECO:0000313" key="2">
    <source>
        <dbReference type="EMBL" id="KKN50109.1"/>
    </source>
</evidence>
<accession>A0A0F9R5T6</accession>
<dbReference type="EMBL" id="LAZR01001133">
    <property type="protein sequence ID" value="KKN50109.1"/>
    <property type="molecule type" value="Genomic_DNA"/>
</dbReference>
<gene>
    <name evidence="2" type="ORF">LCGC14_0636070</name>
</gene>
<organism evidence="2">
    <name type="scientific">marine sediment metagenome</name>
    <dbReference type="NCBI Taxonomy" id="412755"/>
    <lineage>
        <taxon>unclassified sequences</taxon>
        <taxon>metagenomes</taxon>
        <taxon>ecological metagenomes</taxon>
    </lineage>
</organism>
<keyword evidence="1" id="KW-1133">Transmembrane helix</keyword>
<feature type="transmembrane region" description="Helical" evidence="1">
    <location>
        <begin position="35"/>
        <end position="54"/>
    </location>
</feature>
<name>A0A0F9R5T6_9ZZZZ</name>
<keyword evidence="1" id="KW-0472">Membrane</keyword>
<dbReference type="AlphaFoldDB" id="A0A0F9R5T6"/>
<sequence>MMNLNYYYVVTPKVNALFFFLGLMGLGVLLSRFDFTDGVGFGYIAVALMLYLSFRWELKTK</sequence>
<evidence type="ECO:0000256" key="1">
    <source>
        <dbReference type="SAM" id="Phobius"/>
    </source>
</evidence>
<comment type="caution">
    <text evidence="2">The sequence shown here is derived from an EMBL/GenBank/DDBJ whole genome shotgun (WGS) entry which is preliminary data.</text>
</comment>
<reference evidence="2" key="1">
    <citation type="journal article" date="2015" name="Nature">
        <title>Complex archaea that bridge the gap between prokaryotes and eukaryotes.</title>
        <authorList>
            <person name="Spang A."/>
            <person name="Saw J.H."/>
            <person name="Jorgensen S.L."/>
            <person name="Zaremba-Niedzwiedzka K."/>
            <person name="Martijn J."/>
            <person name="Lind A.E."/>
            <person name="van Eijk R."/>
            <person name="Schleper C."/>
            <person name="Guy L."/>
            <person name="Ettema T.J."/>
        </authorList>
    </citation>
    <scope>NUCLEOTIDE SEQUENCE</scope>
</reference>